<evidence type="ECO:0000313" key="2">
    <source>
        <dbReference type="Proteomes" id="UP001348369"/>
    </source>
</evidence>
<reference evidence="1" key="1">
    <citation type="submission" date="2022-10" db="EMBL/GenBank/DDBJ databases">
        <title>The complete genomes of actinobacterial strains from the NBC collection.</title>
        <authorList>
            <person name="Joergensen T.S."/>
            <person name="Alvarez Arevalo M."/>
            <person name="Sterndorff E.B."/>
            <person name="Faurdal D."/>
            <person name="Vuksanovic O."/>
            <person name="Mourched A.-S."/>
            <person name="Charusanti P."/>
            <person name="Shaw S."/>
            <person name="Blin K."/>
            <person name="Weber T."/>
        </authorList>
    </citation>
    <scope>NUCLEOTIDE SEQUENCE</scope>
    <source>
        <strain evidence="1">NBC 01771</strain>
    </source>
</reference>
<name>A0ACD4ZNR8_9ACTN</name>
<organism evidence="1 2">
    <name type="scientific">Streptomyces scopuliridis</name>
    <dbReference type="NCBI Taxonomy" id="452529"/>
    <lineage>
        <taxon>Bacteria</taxon>
        <taxon>Bacillati</taxon>
        <taxon>Actinomycetota</taxon>
        <taxon>Actinomycetes</taxon>
        <taxon>Kitasatosporales</taxon>
        <taxon>Streptomycetaceae</taxon>
        <taxon>Streptomyces</taxon>
    </lineage>
</organism>
<proteinExistence type="predicted"/>
<dbReference type="EMBL" id="CP109109">
    <property type="protein sequence ID" value="WSB99825.1"/>
    <property type="molecule type" value="Genomic_DNA"/>
</dbReference>
<dbReference type="Proteomes" id="UP001348369">
    <property type="component" value="Chromosome"/>
</dbReference>
<keyword evidence="2" id="KW-1185">Reference proteome</keyword>
<protein>
    <submittedName>
        <fullName evidence="1">Uncharacterized protein</fullName>
    </submittedName>
</protein>
<accession>A0ACD4ZNR8</accession>
<sequence length="243" mass="23265">MYEPNDVTVELDGLGRQLGELPAGGGPSAEQPEEPEGPVFVDSSGRRSRKLRRAGWVVAVACACYAMTLVVSVIGGNSSAPWLQIPGLADDGTPDNGTPDNGTSDTVELGPTPAASASVSASPGAPVDVAPAKGSNGPAVPRASGSVSTGASDRPGPKGPGASPAVKPPKASTGGGGSTPDPDTPPAPGGAPSGGPSQPQQTEPGSGPGSGPGPGTEPADPSPPAASPPGQAGEQPVAGEGTR</sequence>
<gene>
    <name evidence="1" type="ORF">OG835_24395</name>
</gene>
<evidence type="ECO:0000313" key="1">
    <source>
        <dbReference type="EMBL" id="WSB99825.1"/>
    </source>
</evidence>